<evidence type="ECO:0000313" key="5">
    <source>
        <dbReference type="EMBL" id="QHT17847.1"/>
    </source>
</evidence>
<evidence type="ECO:0000259" key="4">
    <source>
        <dbReference type="SMART" id="SM00382"/>
    </source>
</evidence>
<evidence type="ECO:0000256" key="3">
    <source>
        <dbReference type="ARBA" id="ARBA00022840"/>
    </source>
</evidence>
<dbReference type="SUPFAM" id="SSF52540">
    <property type="entry name" value="P-loop containing nucleoside triphosphate hydrolases"/>
    <property type="match status" value="1"/>
</dbReference>
<organism evidence="5">
    <name type="scientific">viral metagenome</name>
    <dbReference type="NCBI Taxonomy" id="1070528"/>
    <lineage>
        <taxon>unclassified sequences</taxon>
        <taxon>metagenomes</taxon>
        <taxon>organismal metagenomes</taxon>
    </lineage>
</organism>
<dbReference type="GO" id="GO:0005524">
    <property type="term" value="F:ATP binding"/>
    <property type="evidence" value="ECO:0007669"/>
    <property type="project" value="UniProtKB-KW"/>
</dbReference>
<keyword evidence="1" id="KW-0235">DNA replication</keyword>
<dbReference type="InterPro" id="IPR050238">
    <property type="entry name" value="DNA_Rep/Repair_Clamp_Loader"/>
</dbReference>
<keyword evidence="3" id="KW-0067">ATP-binding</keyword>
<dbReference type="CDD" id="cd00009">
    <property type="entry name" value="AAA"/>
    <property type="match status" value="1"/>
</dbReference>
<dbReference type="Gene3D" id="1.10.8.60">
    <property type="match status" value="1"/>
</dbReference>
<dbReference type="EMBL" id="MN739646">
    <property type="protein sequence ID" value="QHT17847.1"/>
    <property type="molecule type" value="Genomic_DNA"/>
</dbReference>
<name>A0A6C0DMM9_9ZZZZ</name>
<accession>A0A6C0DMM9</accession>
<dbReference type="InterPro" id="IPR008921">
    <property type="entry name" value="DNA_pol3_clamp-load_cplx_C"/>
</dbReference>
<evidence type="ECO:0000256" key="2">
    <source>
        <dbReference type="ARBA" id="ARBA00022741"/>
    </source>
</evidence>
<dbReference type="InterPro" id="IPR041682">
    <property type="entry name" value="AAA_14"/>
</dbReference>
<dbReference type="SMART" id="SM00382">
    <property type="entry name" value="AAA"/>
    <property type="match status" value="1"/>
</dbReference>
<dbReference type="Pfam" id="PF13173">
    <property type="entry name" value="AAA_14"/>
    <property type="match status" value="1"/>
</dbReference>
<sequence length="334" mass="39281">MSQSTVSPLQPTFIIKYKPYFIDDFCLDPKLLASIKTLFEIDSLNLLFIGNSNSGKTTLLYAIIREYYKLGRNAPFPENNILFINNLKEQGIQYFRNEMKTFCQSHSSIYGKKKLVIIDDIDNINEQSQQVFRNYIDKYKHNIHFISVCSNIQKVIESIQSRVHILQIHPPSDTHIRAILQKIVTSEQIDMDDPAKEYLLKVSNKSVRILINYLEKMYILKQHVDLELCKKLCSNISFQQFDVYFEKLRGGDLVGAIDILYRIHDYGYSVIDILDYFFLFLKMTTSLEDELKYQILPYLCKYITIFHNVHEDRIELALFTNNLYRLSQQAPMCK</sequence>
<dbReference type="GO" id="GO:0003677">
    <property type="term" value="F:DNA binding"/>
    <property type="evidence" value="ECO:0007669"/>
    <property type="project" value="InterPro"/>
</dbReference>
<dbReference type="GO" id="GO:0006281">
    <property type="term" value="P:DNA repair"/>
    <property type="evidence" value="ECO:0007669"/>
    <property type="project" value="TreeGrafter"/>
</dbReference>
<keyword evidence="2" id="KW-0547">Nucleotide-binding</keyword>
<dbReference type="GO" id="GO:0006261">
    <property type="term" value="P:DNA-templated DNA replication"/>
    <property type="evidence" value="ECO:0007669"/>
    <property type="project" value="TreeGrafter"/>
</dbReference>
<dbReference type="InterPro" id="IPR027417">
    <property type="entry name" value="P-loop_NTPase"/>
</dbReference>
<dbReference type="Gene3D" id="3.40.50.300">
    <property type="entry name" value="P-loop containing nucleotide triphosphate hydrolases"/>
    <property type="match status" value="1"/>
</dbReference>
<proteinExistence type="predicted"/>
<dbReference type="InterPro" id="IPR003593">
    <property type="entry name" value="AAA+_ATPase"/>
</dbReference>
<dbReference type="AlphaFoldDB" id="A0A6C0DMM9"/>
<protein>
    <recommendedName>
        <fullName evidence="4">AAA+ ATPase domain-containing protein</fullName>
    </recommendedName>
</protein>
<dbReference type="SUPFAM" id="SSF48019">
    <property type="entry name" value="post-AAA+ oligomerization domain-like"/>
    <property type="match status" value="1"/>
</dbReference>
<dbReference type="PANTHER" id="PTHR11669:SF20">
    <property type="entry name" value="REPLICATION FACTOR C SUBUNIT 4"/>
    <property type="match status" value="1"/>
</dbReference>
<dbReference type="GO" id="GO:0003689">
    <property type="term" value="F:DNA clamp loader activity"/>
    <property type="evidence" value="ECO:0007669"/>
    <property type="project" value="TreeGrafter"/>
</dbReference>
<dbReference type="PANTHER" id="PTHR11669">
    <property type="entry name" value="REPLICATION FACTOR C / DNA POLYMERASE III GAMMA-TAU SUBUNIT"/>
    <property type="match status" value="1"/>
</dbReference>
<feature type="domain" description="AAA+ ATPase" evidence="4">
    <location>
        <begin position="42"/>
        <end position="195"/>
    </location>
</feature>
<reference evidence="5" key="1">
    <citation type="journal article" date="2020" name="Nature">
        <title>Giant virus diversity and host interactions through global metagenomics.</title>
        <authorList>
            <person name="Schulz F."/>
            <person name="Roux S."/>
            <person name="Paez-Espino D."/>
            <person name="Jungbluth S."/>
            <person name="Walsh D.A."/>
            <person name="Denef V.J."/>
            <person name="McMahon K.D."/>
            <person name="Konstantinidis K.T."/>
            <person name="Eloe-Fadrosh E.A."/>
            <person name="Kyrpides N.C."/>
            <person name="Woyke T."/>
        </authorList>
    </citation>
    <scope>NUCLEOTIDE SEQUENCE</scope>
    <source>
        <strain evidence="5">GVMAG-M-3300023174-3</strain>
    </source>
</reference>
<evidence type="ECO:0000256" key="1">
    <source>
        <dbReference type="ARBA" id="ARBA00022705"/>
    </source>
</evidence>
<dbReference type="GO" id="GO:0005663">
    <property type="term" value="C:DNA replication factor C complex"/>
    <property type="evidence" value="ECO:0007669"/>
    <property type="project" value="TreeGrafter"/>
</dbReference>